<feature type="non-terminal residue" evidence="5">
    <location>
        <position position="1"/>
    </location>
</feature>
<dbReference type="GO" id="GO:0000287">
    <property type="term" value="F:magnesium ion binding"/>
    <property type="evidence" value="ECO:0007669"/>
    <property type="project" value="InterPro"/>
</dbReference>
<accession>A0A7J6VMI0</accession>
<sequence length="198" mass="23217">WWKHLGLEKTLPFARNRLVESFIWTVGAAYEPQHSYCREVITKLVCLITWVRHCKAYLLEAKWFHSGYKPKLKEYLDNASVSVEAPLILVNAYFAMHPKIAKDAMLYINNCPVLFRLVGMIVRLTDDMETSTAELERGDNIKSIQCYMKDKDVTEEVVREYIRDLTYKTWKKLNAEMLSVLCPKNSLKFVCTKQEQQK</sequence>
<reference evidence="5 6" key="1">
    <citation type="submission" date="2020-06" db="EMBL/GenBank/DDBJ databases">
        <title>Transcriptomic and genomic resources for Thalictrum thalictroides and T. hernandezii: Facilitating candidate gene discovery in an emerging model plant lineage.</title>
        <authorList>
            <person name="Arias T."/>
            <person name="Riano-Pachon D.M."/>
            <person name="Di Stilio V.S."/>
        </authorList>
    </citation>
    <scope>NUCLEOTIDE SEQUENCE [LARGE SCALE GENOMIC DNA]</scope>
    <source>
        <strain evidence="6">cv. WT478/WT964</strain>
        <tissue evidence="5">Leaves</tissue>
    </source>
</reference>
<dbReference type="Gene3D" id="1.10.600.10">
    <property type="entry name" value="Farnesyl Diphosphate Synthase"/>
    <property type="match status" value="2"/>
</dbReference>
<evidence type="ECO:0000313" key="5">
    <source>
        <dbReference type="EMBL" id="KAF5186316.1"/>
    </source>
</evidence>
<organism evidence="5 6">
    <name type="scientific">Thalictrum thalictroides</name>
    <name type="common">Rue-anemone</name>
    <name type="synonym">Anemone thalictroides</name>
    <dbReference type="NCBI Taxonomy" id="46969"/>
    <lineage>
        <taxon>Eukaryota</taxon>
        <taxon>Viridiplantae</taxon>
        <taxon>Streptophyta</taxon>
        <taxon>Embryophyta</taxon>
        <taxon>Tracheophyta</taxon>
        <taxon>Spermatophyta</taxon>
        <taxon>Magnoliopsida</taxon>
        <taxon>Ranunculales</taxon>
        <taxon>Ranunculaceae</taxon>
        <taxon>Thalictroideae</taxon>
        <taxon>Thalictrum</taxon>
    </lineage>
</organism>
<dbReference type="OrthoDB" id="1936865at2759"/>
<dbReference type="Pfam" id="PF03936">
    <property type="entry name" value="Terpene_synth_C"/>
    <property type="match status" value="1"/>
</dbReference>
<dbReference type="PANTHER" id="PTHR31225:SF252">
    <property type="entry name" value="TERPENE SYNTHASE 12-RELATED"/>
    <property type="match status" value="1"/>
</dbReference>
<evidence type="ECO:0000313" key="6">
    <source>
        <dbReference type="Proteomes" id="UP000554482"/>
    </source>
</evidence>
<dbReference type="Proteomes" id="UP000554482">
    <property type="component" value="Unassembled WGS sequence"/>
</dbReference>
<feature type="domain" description="Terpene synthase metal-binding" evidence="4">
    <location>
        <begin position="50"/>
        <end position="172"/>
    </location>
</feature>
<protein>
    <submittedName>
        <fullName evidence="5">Myrcene synthase protein</fullName>
    </submittedName>
</protein>
<keyword evidence="6" id="KW-1185">Reference proteome</keyword>
<dbReference type="InterPro" id="IPR005630">
    <property type="entry name" value="Terpene_synthase_metal-bd"/>
</dbReference>
<dbReference type="InterPro" id="IPR008949">
    <property type="entry name" value="Isoprenoid_synthase_dom_sf"/>
</dbReference>
<dbReference type="GO" id="GO:0010333">
    <property type="term" value="F:terpene synthase activity"/>
    <property type="evidence" value="ECO:0007669"/>
    <property type="project" value="InterPro"/>
</dbReference>
<evidence type="ECO:0000259" key="4">
    <source>
        <dbReference type="Pfam" id="PF03936"/>
    </source>
</evidence>
<name>A0A7J6VMI0_THATH</name>
<dbReference type="SUPFAM" id="SSF48576">
    <property type="entry name" value="Terpenoid synthases"/>
    <property type="match status" value="1"/>
</dbReference>
<dbReference type="PANTHER" id="PTHR31225">
    <property type="entry name" value="OS04G0344100 PROTEIN-RELATED"/>
    <property type="match status" value="1"/>
</dbReference>
<comment type="caution">
    <text evidence="5">The sequence shown here is derived from an EMBL/GenBank/DDBJ whole genome shotgun (WGS) entry which is preliminary data.</text>
</comment>
<keyword evidence="2" id="KW-0479">Metal-binding</keyword>
<evidence type="ECO:0000256" key="2">
    <source>
        <dbReference type="ARBA" id="ARBA00022723"/>
    </source>
</evidence>
<dbReference type="InterPro" id="IPR050148">
    <property type="entry name" value="Terpene_synthase-like"/>
</dbReference>
<dbReference type="EMBL" id="JABWDY010029472">
    <property type="protein sequence ID" value="KAF5186316.1"/>
    <property type="molecule type" value="Genomic_DNA"/>
</dbReference>
<dbReference type="GO" id="GO:0016114">
    <property type="term" value="P:terpenoid biosynthetic process"/>
    <property type="evidence" value="ECO:0007669"/>
    <property type="project" value="InterPro"/>
</dbReference>
<comment type="cofactor">
    <cofactor evidence="1">
        <name>Mg(2+)</name>
        <dbReference type="ChEBI" id="CHEBI:18420"/>
    </cofactor>
</comment>
<keyword evidence="3" id="KW-0460">Magnesium</keyword>
<gene>
    <name evidence="5" type="ORF">FRX31_024095</name>
</gene>
<dbReference type="AlphaFoldDB" id="A0A7J6VMI0"/>
<evidence type="ECO:0000256" key="1">
    <source>
        <dbReference type="ARBA" id="ARBA00001946"/>
    </source>
</evidence>
<evidence type="ECO:0000256" key="3">
    <source>
        <dbReference type="ARBA" id="ARBA00022842"/>
    </source>
</evidence>
<proteinExistence type="predicted"/>